<evidence type="ECO:0000256" key="1">
    <source>
        <dbReference type="SAM" id="Phobius"/>
    </source>
</evidence>
<accession>A0ABV0S9V2</accession>
<keyword evidence="1" id="KW-1133">Transmembrane helix</keyword>
<dbReference type="EMBL" id="JAHRIN010075752">
    <property type="protein sequence ID" value="MEQ2217284.1"/>
    <property type="molecule type" value="Genomic_DNA"/>
</dbReference>
<gene>
    <name evidence="2" type="ORF">XENOCAPTIV_003101</name>
</gene>
<organism evidence="2 3">
    <name type="scientific">Xenoophorus captivus</name>
    <dbReference type="NCBI Taxonomy" id="1517983"/>
    <lineage>
        <taxon>Eukaryota</taxon>
        <taxon>Metazoa</taxon>
        <taxon>Chordata</taxon>
        <taxon>Craniata</taxon>
        <taxon>Vertebrata</taxon>
        <taxon>Euteleostomi</taxon>
        <taxon>Actinopterygii</taxon>
        <taxon>Neopterygii</taxon>
        <taxon>Teleostei</taxon>
        <taxon>Neoteleostei</taxon>
        <taxon>Acanthomorphata</taxon>
        <taxon>Ovalentaria</taxon>
        <taxon>Atherinomorphae</taxon>
        <taxon>Cyprinodontiformes</taxon>
        <taxon>Goodeidae</taxon>
        <taxon>Xenoophorus</taxon>
    </lineage>
</organism>
<comment type="caution">
    <text evidence="2">The sequence shown here is derived from an EMBL/GenBank/DDBJ whole genome shotgun (WGS) entry which is preliminary data.</text>
</comment>
<evidence type="ECO:0000313" key="3">
    <source>
        <dbReference type="Proteomes" id="UP001434883"/>
    </source>
</evidence>
<keyword evidence="1" id="KW-0472">Membrane</keyword>
<feature type="transmembrane region" description="Helical" evidence="1">
    <location>
        <begin position="25"/>
        <end position="47"/>
    </location>
</feature>
<keyword evidence="1" id="KW-0812">Transmembrane</keyword>
<sequence>MTDSAILKKKNNKITLYQYLKLKKIYFSCAVKLIALLVLTMPHNVYIQTAMRSCIVFYTGRQQSPYKAAVPLYCPVKSPPKWRKIDMHNK</sequence>
<protein>
    <submittedName>
        <fullName evidence="2">Uncharacterized protein</fullName>
    </submittedName>
</protein>
<keyword evidence="3" id="KW-1185">Reference proteome</keyword>
<name>A0ABV0S9V2_9TELE</name>
<dbReference type="Proteomes" id="UP001434883">
    <property type="component" value="Unassembled WGS sequence"/>
</dbReference>
<reference evidence="2 3" key="1">
    <citation type="submission" date="2021-06" db="EMBL/GenBank/DDBJ databases">
        <authorList>
            <person name="Palmer J.M."/>
        </authorList>
    </citation>
    <scope>NUCLEOTIDE SEQUENCE [LARGE SCALE GENOMIC DNA]</scope>
    <source>
        <strain evidence="2 3">XC_2019</strain>
        <tissue evidence="2">Muscle</tissue>
    </source>
</reference>
<proteinExistence type="predicted"/>
<evidence type="ECO:0000313" key="2">
    <source>
        <dbReference type="EMBL" id="MEQ2217284.1"/>
    </source>
</evidence>